<dbReference type="InterPro" id="IPR005135">
    <property type="entry name" value="Endo/exonuclease/phosphatase"/>
</dbReference>
<dbReference type="Gene3D" id="3.60.10.10">
    <property type="entry name" value="Endonuclease/exonuclease/phosphatase"/>
    <property type="match status" value="1"/>
</dbReference>
<keyword evidence="4" id="KW-1185">Reference proteome</keyword>
<reference evidence="3" key="1">
    <citation type="submission" date="2022-01" db="EMBL/GenBank/DDBJ databases">
        <authorList>
            <person name="King R."/>
        </authorList>
    </citation>
    <scope>NUCLEOTIDE SEQUENCE</scope>
</reference>
<dbReference type="NCBIfam" id="NF011787">
    <property type="entry name" value="PRK15251.1"/>
    <property type="match status" value="1"/>
</dbReference>
<dbReference type="PRINTS" id="PR01388">
    <property type="entry name" value="CDTOXINB"/>
</dbReference>
<evidence type="ECO:0000259" key="2">
    <source>
        <dbReference type="Pfam" id="PF03372"/>
    </source>
</evidence>
<dbReference type="Proteomes" id="UP001152799">
    <property type="component" value="Chromosome 9"/>
</dbReference>
<evidence type="ECO:0000313" key="3">
    <source>
        <dbReference type="EMBL" id="CAG9774113.1"/>
    </source>
</evidence>
<dbReference type="Pfam" id="PF03372">
    <property type="entry name" value="Exo_endo_phos"/>
    <property type="match status" value="1"/>
</dbReference>
<proteinExistence type="predicted"/>
<evidence type="ECO:0000256" key="1">
    <source>
        <dbReference type="SAM" id="SignalP"/>
    </source>
</evidence>
<organism evidence="3 4">
    <name type="scientific">Ceutorhynchus assimilis</name>
    <name type="common">cabbage seed weevil</name>
    <dbReference type="NCBI Taxonomy" id="467358"/>
    <lineage>
        <taxon>Eukaryota</taxon>
        <taxon>Metazoa</taxon>
        <taxon>Ecdysozoa</taxon>
        <taxon>Arthropoda</taxon>
        <taxon>Hexapoda</taxon>
        <taxon>Insecta</taxon>
        <taxon>Pterygota</taxon>
        <taxon>Neoptera</taxon>
        <taxon>Endopterygota</taxon>
        <taxon>Coleoptera</taxon>
        <taxon>Polyphaga</taxon>
        <taxon>Cucujiformia</taxon>
        <taxon>Curculionidae</taxon>
        <taxon>Ceutorhynchinae</taxon>
        <taxon>Ceutorhynchus</taxon>
    </lineage>
</organism>
<feature type="chain" id="PRO_5040313919" description="Endonuclease/exonuclease/phosphatase domain-containing protein" evidence="1">
    <location>
        <begin position="20"/>
        <end position="298"/>
    </location>
</feature>
<evidence type="ECO:0000313" key="4">
    <source>
        <dbReference type="Proteomes" id="UP001152799"/>
    </source>
</evidence>
<dbReference type="SUPFAM" id="SSF56219">
    <property type="entry name" value="DNase I-like"/>
    <property type="match status" value="1"/>
</dbReference>
<gene>
    <name evidence="3" type="ORF">CEUTPL_LOCUS14495</name>
</gene>
<accession>A0A9N9QSP2</accession>
<dbReference type="AlphaFoldDB" id="A0A9N9QSP2"/>
<dbReference type="OrthoDB" id="7278627at2759"/>
<name>A0A9N9QSP2_9CUCU</name>
<protein>
    <recommendedName>
        <fullName evidence="2">Endonuclease/exonuclease/phosphatase domain-containing protein</fullName>
    </recommendedName>
</protein>
<dbReference type="InterPro" id="IPR036691">
    <property type="entry name" value="Endo/exonu/phosph_ase_sf"/>
</dbReference>
<feature type="domain" description="Endonuclease/exonuclease/phosphatase" evidence="2">
    <location>
        <begin position="26"/>
        <end position="273"/>
    </location>
</feature>
<dbReference type="InterPro" id="IPR003539">
    <property type="entry name" value="CD_toxinB"/>
</dbReference>
<feature type="signal peptide" evidence="1">
    <location>
        <begin position="1"/>
        <end position="19"/>
    </location>
</feature>
<sequence length="298" mass="33475">MTNLHLLLALCTLSLNSAAISQRRAATWNLQGSSAATESKWSNNVRQLVVGTDKTHPVTVLSLQEAGTPPEGSAKLQGPLGNRLINPHGVHQEVLEYKWNLGTTKREEIRWIYYTHNDHGANRVNLAIVTKDRPDHVIIMQPPGDYKSVRPILGVQFQKDNYFTIHASASGGGDAAGIVNHICNYFGSVQEYDHQFMIMGDYNRNPDDLHKALERDHVDILRHIGIFHTSTPTQKSGNILDYAVIGQYKYDLVPHLIVHAVEAKLENQLVSDHFPVVFDVAQKTLIEFITRIVYKINM</sequence>
<dbReference type="EMBL" id="OU892285">
    <property type="protein sequence ID" value="CAG9774113.1"/>
    <property type="molecule type" value="Genomic_DNA"/>
</dbReference>
<keyword evidence="1" id="KW-0732">Signal</keyword>
<dbReference type="GO" id="GO:0003824">
    <property type="term" value="F:catalytic activity"/>
    <property type="evidence" value="ECO:0007669"/>
    <property type="project" value="InterPro"/>
</dbReference>